<dbReference type="Pfam" id="PF01451">
    <property type="entry name" value="LMWPc"/>
    <property type="match status" value="1"/>
</dbReference>
<evidence type="ECO:0000256" key="5">
    <source>
        <dbReference type="SAM" id="MobiDB-lite"/>
    </source>
</evidence>
<feature type="compositionally biased region" description="Low complexity" evidence="5">
    <location>
        <begin position="114"/>
        <end position="133"/>
    </location>
</feature>
<keyword evidence="8" id="KW-1185">Reference proteome</keyword>
<feature type="region of interest" description="Disordered" evidence="5">
    <location>
        <begin position="114"/>
        <end position="136"/>
    </location>
</feature>
<proteinExistence type="inferred from homology"/>
<organism evidence="7 8">
    <name type="scientific">Nocardioides koreensis</name>
    <dbReference type="NCBI Taxonomy" id="433651"/>
    <lineage>
        <taxon>Bacteria</taxon>
        <taxon>Bacillati</taxon>
        <taxon>Actinomycetota</taxon>
        <taxon>Actinomycetes</taxon>
        <taxon>Propionibacteriales</taxon>
        <taxon>Nocardioidaceae</taxon>
        <taxon>Nocardioides</taxon>
    </lineage>
</organism>
<dbReference type="PANTHER" id="PTHR11717:SF7">
    <property type="entry name" value="LOW MOLECULAR WEIGHT PHOSPHOTYROSINE PROTEIN PHOSPHATASE"/>
    <property type="match status" value="1"/>
</dbReference>
<evidence type="ECO:0000259" key="6">
    <source>
        <dbReference type="SMART" id="SM00226"/>
    </source>
</evidence>
<keyword evidence="4" id="KW-0904">Protein phosphatase</keyword>
<dbReference type="InterPro" id="IPR017867">
    <property type="entry name" value="Tyr_phospatase_low_mol_wt"/>
</dbReference>
<dbReference type="SMART" id="SM00226">
    <property type="entry name" value="LMWPc"/>
    <property type="match status" value="1"/>
</dbReference>
<dbReference type="RefSeq" id="WP_344153632.1">
    <property type="nucleotide sequence ID" value="NZ_BAAAQR010000009.1"/>
</dbReference>
<keyword evidence="3" id="KW-0378">Hydrolase</keyword>
<dbReference type="InterPro" id="IPR036196">
    <property type="entry name" value="Ptyr_pPase_sf"/>
</dbReference>
<dbReference type="CDD" id="cd16343">
    <property type="entry name" value="LMWPTP"/>
    <property type="match status" value="1"/>
</dbReference>
<protein>
    <recommendedName>
        <fullName evidence="2">protein-tyrosine-phosphatase</fullName>
        <ecNumber evidence="2">3.1.3.48</ecNumber>
    </recommendedName>
</protein>
<evidence type="ECO:0000256" key="4">
    <source>
        <dbReference type="ARBA" id="ARBA00022912"/>
    </source>
</evidence>
<evidence type="ECO:0000256" key="3">
    <source>
        <dbReference type="ARBA" id="ARBA00022801"/>
    </source>
</evidence>
<dbReference type="EC" id="3.1.3.48" evidence="2"/>
<dbReference type="PANTHER" id="PTHR11717">
    <property type="entry name" value="LOW MOLECULAR WEIGHT PROTEIN TYROSINE PHOSPHATASE"/>
    <property type="match status" value="1"/>
</dbReference>
<accession>A0ABN2ZYW3</accession>
<name>A0ABN2ZYW3_9ACTN</name>
<dbReference type="InterPro" id="IPR023485">
    <property type="entry name" value="Ptyr_pPase"/>
</dbReference>
<reference evidence="7 8" key="1">
    <citation type="journal article" date="2019" name="Int. J. Syst. Evol. Microbiol.">
        <title>The Global Catalogue of Microorganisms (GCM) 10K type strain sequencing project: providing services to taxonomists for standard genome sequencing and annotation.</title>
        <authorList>
            <consortium name="The Broad Institute Genomics Platform"/>
            <consortium name="The Broad Institute Genome Sequencing Center for Infectious Disease"/>
            <person name="Wu L."/>
            <person name="Ma J."/>
        </authorList>
    </citation>
    <scope>NUCLEOTIDE SEQUENCE [LARGE SCALE GENOMIC DNA]</scope>
    <source>
        <strain evidence="7 8">JCM 16022</strain>
    </source>
</reference>
<gene>
    <name evidence="7" type="ORF">GCM10009844_29330</name>
</gene>
<comment type="similarity">
    <text evidence="1">Belongs to the low molecular weight phosphotyrosine protein phosphatase family.</text>
</comment>
<dbReference type="EMBL" id="BAAAQR010000009">
    <property type="protein sequence ID" value="GAA2149571.1"/>
    <property type="molecule type" value="Genomic_DNA"/>
</dbReference>
<dbReference type="Gene3D" id="3.40.50.2300">
    <property type="match status" value="1"/>
</dbReference>
<evidence type="ECO:0000313" key="8">
    <source>
        <dbReference type="Proteomes" id="UP001501771"/>
    </source>
</evidence>
<feature type="domain" description="Phosphotyrosine protein phosphatase I" evidence="6">
    <location>
        <begin position="17"/>
        <end position="181"/>
    </location>
</feature>
<sequence>MTAPGPALPAPRTEGRYAVALVCLGNICRSPMADVVLTSRVAEAGLADRITVASSGTGDWHVGRPMDHRAAATLTAAGYDPSRHRAQQFAATWLDEFDLVLAMDAANLADVVSTSSTTEGHGPTTEGHGSTTEGHGRVRLFRDFDPDEPGGEVPDPYYGGHAGFEEVLAMVERTAATIVAQLRTQLG</sequence>
<dbReference type="InterPro" id="IPR050438">
    <property type="entry name" value="LMW_PTPase"/>
</dbReference>
<dbReference type="Proteomes" id="UP001501771">
    <property type="component" value="Unassembled WGS sequence"/>
</dbReference>
<evidence type="ECO:0000256" key="1">
    <source>
        <dbReference type="ARBA" id="ARBA00011063"/>
    </source>
</evidence>
<evidence type="ECO:0000256" key="2">
    <source>
        <dbReference type="ARBA" id="ARBA00013064"/>
    </source>
</evidence>
<dbReference type="PRINTS" id="PR00719">
    <property type="entry name" value="LMWPTPASE"/>
</dbReference>
<evidence type="ECO:0000313" key="7">
    <source>
        <dbReference type="EMBL" id="GAA2149571.1"/>
    </source>
</evidence>
<comment type="caution">
    <text evidence="7">The sequence shown here is derived from an EMBL/GenBank/DDBJ whole genome shotgun (WGS) entry which is preliminary data.</text>
</comment>
<dbReference type="SUPFAM" id="SSF52788">
    <property type="entry name" value="Phosphotyrosine protein phosphatases I"/>
    <property type="match status" value="1"/>
</dbReference>